<protein>
    <submittedName>
        <fullName evidence="1">Uncharacterized protein</fullName>
    </submittedName>
</protein>
<evidence type="ECO:0000313" key="1">
    <source>
        <dbReference type="EMBL" id="KAG0142702.1"/>
    </source>
</evidence>
<name>A0A9P6T841_9BASI</name>
<proteinExistence type="predicted"/>
<dbReference type="EMBL" id="MU167340">
    <property type="protein sequence ID" value="KAG0142702.1"/>
    <property type="molecule type" value="Genomic_DNA"/>
</dbReference>
<reference evidence="1" key="1">
    <citation type="submission" date="2013-11" db="EMBL/GenBank/DDBJ databases">
        <title>Genome sequence of the fusiform rust pathogen reveals effectors for host alternation and coevolution with pine.</title>
        <authorList>
            <consortium name="DOE Joint Genome Institute"/>
            <person name="Smith K."/>
            <person name="Pendleton A."/>
            <person name="Kubisiak T."/>
            <person name="Anderson C."/>
            <person name="Salamov A."/>
            <person name="Aerts A."/>
            <person name="Riley R."/>
            <person name="Clum A."/>
            <person name="Lindquist E."/>
            <person name="Ence D."/>
            <person name="Campbell M."/>
            <person name="Kronenberg Z."/>
            <person name="Feau N."/>
            <person name="Dhillon B."/>
            <person name="Hamelin R."/>
            <person name="Burleigh J."/>
            <person name="Smith J."/>
            <person name="Yandell M."/>
            <person name="Nelson C."/>
            <person name="Grigoriev I."/>
            <person name="Davis J."/>
        </authorList>
    </citation>
    <scope>NUCLEOTIDE SEQUENCE</scope>
    <source>
        <strain evidence="1">G11</strain>
    </source>
</reference>
<feature type="non-terminal residue" evidence="1">
    <location>
        <position position="1"/>
    </location>
</feature>
<sequence>FWISKSLFVKIEADLQQHDAYWVQRKDCCGKLGLSTCQKMTAALHELAYGIPADASWLLM</sequence>
<dbReference type="OrthoDB" id="2506174at2759"/>
<organism evidence="1 2">
    <name type="scientific">Cronartium quercuum f. sp. fusiforme G11</name>
    <dbReference type="NCBI Taxonomy" id="708437"/>
    <lineage>
        <taxon>Eukaryota</taxon>
        <taxon>Fungi</taxon>
        <taxon>Dikarya</taxon>
        <taxon>Basidiomycota</taxon>
        <taxon>Pucciniomycotina</taxon>
        <taxon>Pucciniomycetes</taxon>
        <taxon>Pucciniales</taxon>
        <taxon>Coleosporiaceae</taxon>
        <taxon>Cronartium</taxon>
    </lineage>
</organism>
<dbReference type="PANTHER" id="PTHR47150">
    <property type="entry name" value="OS12G0169200 PROTEIN"/>
    <property type="match status" value="1"/>
</dbReference>
<accession>A0A9P6T841</accession>
<dbReference type="AlphaFoldDB" id="A0A9P6T841"/>
<comment type="caution">
    <text evidence="1">The sequence shown here is derived from an EMBL/GenBank/DDBJ whole genome shotgun (WGS) entry which is preliminary data.</text>
</comment>
<dbReference type="Proteomes" id="UP000886653">
    <property type="component" value="Unassembled WGS sequence"/>
</dbReference>
<evidence type="ECO:0000313" key="2">
    <source>
        <dbReference type="Proteomes" id="UP000886653"/>
    </source>
</evidence>
<dbReference type="PANTHER" id="PTHR47150:SF5">
    <property type="entry name" value="OS07G0546750 PROTEIN"/>
    <property type="match status" value="1"/>
</dbReference>
<gene>
    <name evidence="1" type="ORF">CROQUDRAFT_49912</name>
</gene>
<keyword evidence="2" id="KW-1185">Reference proteome</keyword>